<accession>A0A1M3L5L6</accession>
<dbReference type="AlphaFoldDB" id="A0A1M3L5L6"/>
<dbReference type="EMBL" id="MKVH01000003">
    <property type="protein sequence ID" value="OJX60852.1"/>
    <property type="molecule type" value="Genomic_DNA"/>
</dbReference>
<dbReference type="Gene3D" id="2.60.40.1120">
    <property type="entry name" value="Carboxypeptidase-like, regulatory domain"/>
    <property type="match status" value="1"/>
</dbReference>
<dbReference type="Proteomes" id="UP000184233">
    <property type="component" value="Unassembled WGS sequence"/>
</dbReference>
<organism evidence="1 2">
    <name type="scientific">Candidatus Kapaibacterium thiocyanatum</name>
    <dbReference type="NCBI Taxonomy" id="1895771"/>
    <lineage>
        <taxon>Bacteria</taxon>
        <taxon>Pseudomonadati</taxon>
        <taxon>Candidatus Kapaibacteriota</taxon>
        <taxon>Candidatus Kapaibacteriia</taxon>
        <taxon>Candidatus Kapaibacteriales</taxon>
        <taxon>Candidatus Kapaibacteriaceae</taxon>
        <taxon>Candidatus Kapaibacterium</taxon>
    </lineage>
</organism>
<protein>
    <recommendedName>
        <fullName evidence="3">PEGA domain-containing protein</fullName>
    </recommendedName>
</protein>
<dbReference type="InterPro" id="IPR043741">
    <property type="entry name" value="DUF5686"/>
</dbReference>
<dbReference type="STRING" id="1895771.BGO89_04620"/>
<gene>
    <name evidence="1" type="ORF">BGO89_04620</name>
</gene>
<sequence length="847" mass="93557">MFEPYTPPGESDIRTYQSGFMKVSVLRLWLSLSLLAASALPSLAQQQIVWTGMVVDSSTGAGISGAAVRVEGSTKGTYARSGGAFRLPLPSGTYTLRVRSLGYGERIVTITPATTTLSIALRPTGVTTATVDVTGEITPEEVIKRAIQRKKENADRVNTIVSTLYSKLRFEMEGSGLLTKLGDADMDQAAITETFSKVYEQRKPTAAKHVRILNRRQTKNVAAASNTEVFDEFFDFTADEFRILNTRLVTPLASDALGEYRYRMVGKKMLGNQMVYEIAFEPRARIFPGFEGTLVIVDKTWHVIEAKFAPTEETAFPFLKDLRFEQRYEKVNDSIWAPTYQQLSARLQIDVVKGLMELEAKALAHTYVTEVAVNDVIPDSVLRPDSARIMQVALGAPNKGRSDTIIMKGSTYITVDKGADSSGSAFWDQHAFAEQSPEETAIYRRIDSVQAADSLGTGRRRRNDSTAGTVSLGNIGGVGFNVTPIINFSQITGFMLGAQADISWKGFKLMPMAAFGREDTRVGAVGLMWSTHVSRDWSLDLAFGVGSRLATVQQAREILRRFKTFNVGNLLYPRYYDFYRRDGSDAAIILSDDRTSFTLAGSWNRHIVMPVIEGMDRRSILATPGDYRTLFATIDVGEPTFMDNFMGTGWPVHGSVNGGVGEATATKEVFWSIETNLNVHVPTFTTGYYPMELTLGIIGGVQTTNTPIQYQFNLMRRFPVFGRSTDFSTVPINAYGGTEYVGAHAEHNFSDMWWRIVGLPTYNGRGLDLIGIVGAVSMTQRAAPWVAGEIYDSTPGIYTEAGFAVSRIPTFISDLFYLRFDAMWPCGPIATRRGSFGWMITLSSPLL</sequence>
<dbReference type="Pfam" id="PF13620">
    <property type="entry name" value="CarboxypepD_reg"/>
    <property type="match status" value="1"/>
</dbReference>
<dbReference type="InterPro" id="IPR008969">
    <property type="entry name" value="CarboxyPept-like_regulatory"/>
</dbReference>
<reference evidence="1 2" key="1">
    <citation type="submission" date="2016-09" db="EMBL/GenBank/DDBJ databases">
        <title>Genome-resolved meta-omics ties microbial dynamics to process performance in biotechnology for thiocyanate degradation.</title>
        <authorList>
            <person name="Kantor R.S."/>
            <person name="Huddy R.J."/>
            <person name="Iyer R."/>
            <person name="Thomas B.C."/>
            <person name="Brown C.T."/>
            <person name="Anantharaman K."/>
            <person name="Tringe S."/>
            <person name="Hettich R.L."/>
            <person name="Harrison S.T."/>
            <person name="Banfield J.F."/>
        </authorList>
    </citation>
    <scope>NUCLEOTIDE SEQUENCE [LARGE SCALE GENOMIC DNA]</scope>
    <source>
        <strain evidence="1">59-99</strain>
    </source>
</reference>
<evidence type="ECO:0000313" key="2">
    <source>
        <dbReference type="Proteomes" id="UP000184233"/>
    </source>
</evidence>
<evidence type="ECO:0008006" key="3">
    <source>
        <dbReference type="Google" id="ProtNLM"/>
    </source>
</evidence>
<evidence type="ECO:0000313" key="1">
    <source>
        <dbReference type="EMBL" id="OJX60852.1"/>
    </source>
</evidence>
<proteinExistence type="predicted"/>
<comment type="caution">
    <text evidence="1">The sequence shown here is derived from an EMBL/GenBank/DDBJ whole genome shotgun (WGS) entry which is preliminary data.</text>
</comment>
<name>A0A1M3L5L6_9BACT</name>
<dbReference type="Pfam" id="PF18939">
    <property type="entry name" value="DUF5686"/>
    <property type="match status" value="1"/>
</dbReference>
<dbReference type="SUPFAM" id="SSF49464">
    <property type="entry name" value="Carboxypeptidase regulatory domain-like"/>
    <property type="match status" value="1"/>
</dbReference>